<organism evidence="7 8">
    <name type="scientific">Erythrobacter insulae</name>
    <dbReference type="NCBI Taxonomy" id="2584124"/>
    <lineage>
        <taxon>Bacteria</taxon>
        <taxon>Pseudomonadati</taxon>
        <taxon>Pseudomonadota</taxon>
        <taxon>Alphaproteobacteria</taxon>
        <taxon>Sphingomonadales</taxon>
        <taxon>Erythrobacteraceae</taxon>
        <taxon>Erythrobacter/Porphyrobacter group</taxon>
        <taxon>Erythrobacter</taxon>
    </lineage>
</organism>
<dbReference type="PANTHER" id="PTHR32322">
    <property type="entry name" value="INNER MEMBRANE TRANSPORTER"/>
    <property type="match status" value="1"/>
</dbReference>
<feature type="transmembrane region" description="Helical" evidence="5">
    <location>
        <begin position="114"/>
        <end position="135"/>
    </location>
</feature>
<dbReference type="Proteomes" id="UP000316343">
    <property type="component" value="Unassembled WGS sequence"/>
</dbReference>
<feature type="domain" description="EamA" evidence="6">
    <location>
        <begin position="147"/>
        <end position="272"/>
    </location>
</feature>
<dbReference type="InterPro" id="IPR000620">
    <property type="entry name" value="EamA_dom"/>
</dbReference>
<feature type="transmembrane region" description="Helical" evidence="5">
    <location>
        <begin position="255"/>
        <end position="274"/>
    </location>
</feature>
<dbReference type="InterPro" id="IPR037185">
    <property type="entry name" value="EmrE-like"/>
</dbReference>
<sequence length="280" mass="27753">MRSAAATFVLAGIAILAFAGNSLLARAALADGAIEAGAFSAIRLIAGAVILLPLIGKRPSISDVPGAIALAVYVAGFSLAYLTLGAGMGALILFACVQATIIGVGIFQGERLGAMGAAGLIAAMAGLAVLLAVGGNDAVPSPWGASVLMGIAGIAWGAYTIIGRSGGDPAGRTARSFMLAAPLMLPMLWFDNSAPSAYGMMLAGIAGAVTSGLGYVVWYKVAPRLGLATVASVQLATPAVAALGGVLLLSEPLGWRLAAGGALILGGIVLTIIGPRLRRF</sequence>
<evidence type="ECO:0000259" key="6">
    <source>
        <dbReference type="Pfam" id="PF00892"/>
    </source>
</evidence>
<keyword evidence="2 5" id="KW-0812">Transmembrane</keyword>
<evidence type="ECO:0000256" key="3">
    <source>
        <dbReference type="ARBA" id="ARBA00022989"/>
    </source>
</evidence>
<dbReference type="GO" id="GO:0016020">
    <property type="term" value="C:membrane"/>
    <property type="evidence" value="ECO:0007669"/>
    <property type="project" value="UniProtKB-SubCell"/>
</dbReference>
<keyword evidence="8" id="KW-1185">Reference proteome</keyword>
<evidence type="ECO:0000256" key="2">
    <source>
        <dbReference type="ARBA" id="ARBA00022692"/>
    </source>
</evidence>
<dbReference type="Pfam" id="PF00892">
    <property type="entry name" value="EamA"/>
    <property type="match status" value="1"/>
</dbReference>
<feature type="transmembrane region" description="Helical" evidence="5">
    <location>
        <begin position="141"/>
        <end position="162"/>
    </location>
</feature>
<dbReference type="EMBL" id="VHJK01000001">
    <property type="protein sequence ID" value="TRD11151.1"/>
    <property type="molecule type" value="Genomic_DNA"/>
</dbReference>
<comment type="subcellular location">
    <subcellularLocation>
        <location evidence="1">Membrane</location>
        <topology evidence="1">Multi-pass membrane protein</topology>
    </subcellularLocation>
</comment>
<feature type="transmembrane region" description="Helical" evidence="5">
    <location>
        <begin position="196"/>
        <end position="218"/>
    </location>
</feature>
<evidence type="ECO:0000313" key="8">
    <source>
        <dbReference type="Proteomes" id="UP000316343"/>
    </source>
</evidence>
<feature type="transmembrane region" description="Helical" evidence="5">
    <location>
        <begin position="225"/>
        <end position="249"/>
    </location>
</feature>
<dbReference type="PANTHER" id="PTHR32322:SF9">
    <property type="entry name" value="AMINO-ACID METABOLITE EFFLUX PUMP-RELATED"/>
    <property type="match status" value="1"/>
</dbReference>
<dbReference type="SUPFAM" id="SSF103481">
    <property type="entry name" value="Multidrug resistance efflux transporter EmrE"/>
    <property type="match status" value="1"/>
</dbReference>
<feature type="transmembrane region" description="Helical" evidence="5">
    <location>
        <begin position="37"/>
        <end position="55"/>
    </location>
</feature>
<dbReference type="RefSeq" id="WP_142787415.1">
    <property type="nucleotide sequence ID" value="NZ_VHJK01000001.1"/>
</dbReference>
<name>A0A547PAH8_9SPHN</name>
<dbReference type="OrthoDB" id="184388at2"/>
<keyword evidence="3 5" id="KW-1133">Transmembrane helix</keyword>
<keyword evidence="4 5" id="KW-0472">Membrane</keyword>
<gene>
    <name evidence="7" type="ORF">FGU71_04315</name>
</gene>
<dbReference type="InterPro" id="IPR050638">
    <property type="entry name" value="AA-Vitamin_Transporters"/>
</dbReference>
<comment type="caution">
    <text evidence="7">The sequence shown here is derived from an EMBL/GenBank/DDBJ whole genome shotgun (WGS) entry which is preliminary data.</text>
</comment>
<proteinExistence type="predicted"/>
<protein>
    <submittedName>
        <fullName evidence="7">DMT family transporter</fullName>
    </submittedName>
</protein>
<evidence type="ECO:0000256" key="4">
    <source>
        <dbReference type="ARBA" id="ARBA00023136"/>
    </source>
</evidence>
<feature type="transmembrane region" description="Helical" evidence="5">
    <location>
        <begin position="67"/>
        <end position="84"/>
    </location>
</feature>
<accession>A0A547PAH8</accession>
<dbReference type="AlphaFoldDB" id="A0A547PAH8"/>
<evidence type="ECO:0000313" key="7">
    <source>
        <dbReference type="EMBL" id="TRD11151.1"/>
    </source>
</evidence>
<evidence type="ECO:0000256" key="1">
    <source>
        <dbReference type="ARBA" id="ARBA00004141"/>
    </source>
</evidence>
<reference evidence="7 8" key="1">
    <citation type="submission" date="2019-06" db="EMBL/GenBank/DDBJ databases">
        <title>Erythrobacter insulae sp. nov., isolated from a tidal flat.</title>
        <authorList>
            <person name="Yoon J.-H."/>
        </authorList>
    </citation>
    <scope>NUCLEOTIDE SEQUENCE [LARGE SCALE GENOMIC DNA]</scope>
    <source>
        <strain evidence="7 8">JBTF-M21</strain>
    </source>
</reference>
<evidence type="ECO:0000256" key="5">
    <source>
        <dbReference type="SAM" id="Phobius"/>
    </source>
</evidence>